<evidence type="ECO:0000256" key="1">
    <source>
        <dbReference type="SAM" id="SignalP"/>
    </source>
</evidence>
<gene>
    <name evidence="3" type="ORF">SNE35_29545</name>
</gene>
<sequence length="276" mass="29000">MTFRFRARGASIALAALMTCAALAALPTDAAAVTVVLGAGKVSTLFQNQPDHSIGKGPATFVGGDASGSPRRGLIDFNLAANIPAGATITDVQLTLYLAGVATGDTTPREIDLHRITADWAHGPTGLGVTQIDGTDQGFPAIAPSPTWYDRRYQQNQPWATPGGDFATAVSAASMIGQTAGSAYSWSSPQMVADAQSMLDAPSTNQGWALLNVDEWSANSYRIFYTQAWDDTSLRPQLQVSYVLAAVPEPATGMLLLGGLIAMALRRRTPTEKGSQ</sequence>
<comment type="caution">
    <text evidence="3">The sequence shown here is derived from an EMBL/GenBank/DDBJ whole genome shotgun (WGS) entry which is preliminary data.</text>
</comment>
<name>A0ABU5DTC1_9BURK</name>
<keyword evidence="4" id="KW-1185">Reference proteome</keyword>
<evidence type="ECO:0000313" key="4">
    <source>
        <dbReference type="Proteomes" id="UP001285263"/>
    </source>
</evidence>
<feature type="chain" id="PRO_5045332601" evidence="1">
    <location>
        <begin position="25"/>
        <end position="276"/>
    </location>
</feature>
<dbReference type="NCBIfam" id="NF033679">
    <property type="entry name" value="DNRLRE_dom"/>
    <property type="match status" value="1"/>
</dbReference>
<reference evidence="3 4" key="1">
    <citation type="submission" date="2023-11" db="EMBL/GenBank/DDBJ databases">
        <title>Paucibacter sp. nov., isolated from fresh soil in Korea.</title>
        <authorList>
            <person name="Le N.T.T."/>
        </authorList>
    </citation>
    <scope>NUCLEOTIDE SEQUENCE [LARGE SCALE GENOMIC DNA]</scope>
    <source>
        <strain evidence="3 4">R3-3</strain>
    </source>
</reference>
<organism evidence="3 4">
    <name type="scientific">Roseateles agri</name>
    <dbReference type="NCBI Taxonomy" id="3098619"/>
    <lineage>
        <taxon>Bacteria</taxon>
        <taxon>Pseudomonadati</taxon>
        <taxon>Pseudomonadota</taxon>
        <taxon>Betaproteobacteria</taxon>
        <taxon>Burkholderiales</taxon>
        <taxon>Sphaerotilaceae</taxon>
        <taxon>Roseateles</taxon>
    </lineage>
</organism>
<feature type="domain" description="Ice-binding protein C-terminal" evidence="2">
    <location>
        <begin position="246"/>
        <end position="268"/>
    </location>
</feature>
<evidence type="ECO:0000313" key="3">
    <source>
        <dbReference type="EMBL" id="MDY0748679.1"/>
    </source>
</evidence>
<dbReference type="NCBIfam" id="TIGR02595">
    <property type="entry name" value="PEP_CTERM"/>
    <property type="match status" value="1"/>
</dbReference>
<keyword evidence="1" id="KW-0732">Signal</keyword>
<dbReference type="InterPro" id="IPR013424">
    <property type="entry name" value="Ice-binding_C"/>
</dbReference>
<dbReference type="RefSeq" id="WP_320426647.1">
    <property type="nucleotide sequence ID" value="NZ_JAXCLA010000011.1"/>
</dbReference>
<feature type="signal peptide" evidence="1">
    <location>
        <begin position="1"/>
        <end position="24"/>
    </location>
</feature>
<evidence type="ECO:0000259" key="2">
    <source>
        <dbReference type="Pfam" id="PF07589"/>
    </source>
</evidence>
<protein>
    <submittedName>
        <fullName evidence="3">DNRLRE domain-containing protein</fullName>
    </submittedName>
</protein>
<dbReference type="Pfam" id="PF07589">
    <property type="entry name" value="PEP-CTERM"/>
    <property type="match status" value="1"/>
</dbReference>
<dbReference type="Proteomes" id="UP001285263">
    <property type="component" value="Unassembled WGS sequence"/>
</dbReference>
<proteinExistence type="predicted"/>
<dbReference type="EMBL" id="JAXCLA010000011">
    <property type="protein sequence ID" value="MDY0748679.1"/>
    <property type="molecule type" value="Genomic_DNA"/>
</dbReference>
<accession>A0ABU5DTC1</accession>